<accession>A0A3B4C9C0</accession>
<dbReference type="Pfam" id="PF02141">
    <property type="entry name" value="DENN"/>
    <property type="match status" value="1"/>
</dbReference>
<dbReference type="InterPro" id="IPR037516">
    <property type="entry name" value="Tripartite_DENN"/>
</dbReference>
<dbReference type="Ensembl" id="ENSPNAT00000001204.2">
    <property type="protein sequence ID" value="ENSPNAP00000007820.1"/>
    <property type="gene ID" value="ENSPNAG00000013517.2"/>
</dbReference>
<dbReference type="InterPro" id="IPR043153">
    <property type="entry name" value="DENN_C"/>
</dbReference>
<feature type="compositionally biased region" description="Basic and acidic residues" evidence="4">
    <location>
        <begin position="801"/>
        <end position="817"/>
    </location>
</feature>
<protein>
    <recommendedName>
        <fullName evidence="5">UDENN domain-containing protein</fullName>
    </recommendedName>
</protein>
<dbReference type="GO" id="GO:0030136">
    <property type="term" value="C:clathrin-coated vesicle"/>
    <property type="evidence" value="ECO:0007669"/>
    <property type="project" value="UniProtKB-SubCell"/>
</dbReference>
<feature type="region of interest" description="Disordered" evidence="4">
    <location>
        <begin position="504"/>
        <end position="559"/>
    </location>
</feature>
<feature type="region of interest" description="Disordered" evidence="4">
    <location>
        <begin position="626"/>
        <end position="667"/>
    </location>
</feature>
<sequence>MGSRLKENPEKTFYWFFQASCPIARDKDPGVLFQFPEDFSDEECLQSLPRFCFPYDIGRVRDGVAVQHFTFVLTDLEGCQRFGFCRLTSSSQTCLCILSYLPWFEVFYKLLNNLADYVTKGQTKEMLDLLTALYKHPVPSANGSVTLQLGEQLQIGSEVPFICGHTPSSMSKGSGIPYFIAPDPKALPSIPESRNLTELVVAVDVGNLLQLYASMLFERRILICCSKLSTLTACVHACSGMLLPMYWQHIFIPVLPPHLLDYCCAPMPYLIGVHSSLIERVRSRALEDVVILNVDTNTMESPHDDLKKLPSDVVTALKVRLKRQSTSPGAGVARAFLRAQALLFGGYRDALVYSTGGPVAFSEDLFLTHKSQSMKQFLESAVHLQFFKQFIDWRLEMLNQGKEPDDLFEEEILQCGASSGGSKSYQQWVGNLKKGGGALLLTVKSKAQMCKSVTHQSRLGLKNLISSKEQKDSHSIQRGGSVCGTHTYRLIQSDCLQNRLPITQHFGKSRPRRPMRKNTSPQLEELPQDNSSYGEESQIESVSSAGDLQDDPDLSVLPDPEEMDLLGEIFDTLSAQSSREPGLLYSTRSLDLFNSDCTDFITRRSLTTPSQESLNLSIGNSGSLMSWEEGLEEGPDMEGEGSEAATDQSERDEFGARPSGKESCMDLGRLVDDLTDLGEELKEELVDLQPAQDAKWAEQSGQGGDTREKESTNGNNDDQKENSDQQPEENDLDAPVNDSPKEVTEASLEPQQEHEATEPSLEAQQEHKVMMASIESQQEHEATKPSLEPQPGSNIFINEPCPDKRSEEDQKQEEKHPIPNVLSAVALFQSKASQSRDPAEATRPENSPKGLDTSLKTSPRGPRKIQSSSNRPILSPKGEDQIVKSPIDSPAEDQDLPPIKVSELKKRFEQ</sequence>
<dbReference type="FunFam" id="3.30.450.200:FF:000003">
    <property type="entry name" value="DENN domain containing 1A"/>
    <property type="match status" value="1"/>
</dbReference>
<evidence type="ECO:0000313" key="6">
    <source>
        <dbReference type="Ensembl" id="ENSPNAP00000007820.1"/>
    </source>
</evidence>
<dbReference type="FunFam" id="3.40.50.11500:FF:000001">
    <property type="entry name" value="Putative DENN domain-containing protein 1A"/>
    <property type="match status" value="1"/>
</dbReference>
<dbReference type="Gene3D" id="6.10.140.1000">
    <property type="match status" value="1"/>
</dbReference>
<feature type="compositionally biased region" description="Basic and acidic residues" evidence="4">
    <location>
        <begin position="648"/>
        <end position="667"/>
    </location>
</feature>
<dbReference type="SMART" id="SM00800">
    <property type="entry name" value="uDENN"/>
    <property type="match status" value="1"/>
</dbReference>
<dbReference type="InterPro" id="IPR001194">
    <property type="entry name" value="cDENN_dom"/>
</dbReference>
<dbReference type="GeneID" id="108411212"/>
<dbReference type="AlphaFoldDB" id="A0A3B4C9C0"/>
<dbReference type="PANTHER" id="PTHR13196:SF25">
    <property type="entry name" value="DENN DOMAIN-CONTAINING PROTEIN 1C"/>
    <property type="match status" value="1"/>
</dbReference>
<dbReference type="SMART" id="SM00801">
    <property type="entry name" value="dDENN"/>
    <property type="match status" value="1"/>
</dbReference>
<dbReference type="Gene3D" id="3.30.450.200">
    <property type="match status" value="1"/>
</dbReference>
<comment type="subcellular location">
    <subcellularLocation>
        <location evidence="1">Cytoplasmic vesicle</location>
        <location evidence="1">Clathrin-coated vesicle</location>
    </subcellularLocation>
</comment>
<feature type="compositionally biased region" description="Acidic residues" evidence="4">
    <location>
        <begin position="629"/>
        <end position="641"/>
    </location>
</feature>
<reference evidence="6" key="3">
    <citation type="submission" date="2025-09" db="UniProtKB">
        <authorList>
            <consortium name="Ensembl"/>
        </authorList>
    </citation>
    <scope>IDENTIFICATION</scope>
</reference>
<evidence type="ECO:0000256" key="4">
    <source>
        <dbReference type="SAM" id="MobiDB-lite"/>
    </source>
</evidence>
<feature type="compositionally biased region" description="Basic residues" evidence="4">
    <location>
        <begin position="507"/>
        <end position="516"/>
    </location>
</feature>
<feature type="region of interest" description="Disordered" evidence="4">
    <location>
        <begin position="681"/>
        <end position="910"/>
    </location>
</feature>
<dbReference type="GeneTree" id="ENSGT00940000166336"/>
<name>A0A3B4C9C0_PYGNA</name>
<dbReference type="SMART" id="SM00799">
    <property type="entry name" value="DENN"/>
    <property type="match status" value="1"/>
</dbReference>
<dbReference type="PROSITE" id="PS50211">
    <property type="entry name" value="DENN"/>
    <property type="match status" value="1"/>
</dbReference>
<dbReference type="InterPro" id="IPR005112">
    <property type="entry name" value="dDENN_dom"/>
</dbReference>
<evidence type="ECO:0000256" key="1">
    <source>
        <dbReference type="ARBA" id="ARBA00004132"/>
    </source>
</evidence>
<dbReference type="GO" id="GO:0005085">
    <property type="term" value="F:guanyl-nucleotide exchange factor activity"/>
    <property type="evidence" value="ECO:0007669"/>
    <property type="project" value="UniProtKB-KW"/>
</dbReference>
<reference evidence="6 7" key="1">
    <citation type="submission" date="2020-10" db="EMBL/GenBank/DDBJ databases">
        <title>Pygocentrus nattereri (red-bellied piranha) genome, fPygNat1, primary haplotype.</title>
        <authorList>
            <person name="Myers G."/>
            <person name="Meyer A."/>
            <person name="Karagic N."/>
            <person name="Pippel M."/>
            <person name="Winkler S."/>
            <person name="Tracey A."/>
            <person name="Wood J."/>
            <person name="Formenti G."/>
            <person name="Howe K."/>
            <person name="Fedrigo O."/>
            <person name="Jarvis E.D."/>
        </authorList>
    </citation>
    <scope>NUCLEOTIDE SEQUENCE [LARGE SCALE GENOMIC DNA]</scope>
</reference>
<evidence type="ECO:0000256" key="3">
    <source>
        <dbReference type="ARBA" id="ARBA00023329"/>
    </source>
</evidence>
<organism evidence="6 7">
    <name type="scientific">Pygocentrus nattereri</name>
    <name type="common">Red-bellied piranha</name>
    <dbReference type="NCBI Taxonomy" id="42514"/>
    <lineage>
        <taxon>Eukaryota</taxon>
        <taxon>Metazoa</taxon>
        <taxon>Chordata</taxon>
        <taxon>Craniata</taxon>
        <taxon>Vertebrata</taxon>
        <taxon>Euteleostomi</taxon>
        <taxon>Actinopterygii</taxon>
        <taxon>Neopterygii</taxon>
        <taxon>Teleostei</taxon>
        <taxon>Ostariophysi</taxon>
        <taxon>Characiformes</taxon>
        <taxon>Characoidei</taxon>
        <taxon>Pygocentrus</taxon>
    </lineage>
</organism>
<feature type="compositionally biased region" description="Basic and acidic residues" evidence="4">
    <location>
        <begin position="705"/>
        <end position="723"/>
    </location>
</feature>
<dbReference type="InterPro" id="IPR040032">
    <property type="entry name" value="DENND1A/B/C"/>
</dbReference>
<dbReference type="STRING" id="42514.ENSPNAP00000007820"/>
<proteinExistence type="predicted"/>
<feature type="domain" description="UDENN" evidence="5">
    <location>
        <begin position="13"/>
        <end position="401"/>
    </location>
</feature>
<dbReference type="GO" id="GO:1901981">
    <property type="term" value="F:phosphatidylinositol phosphate binding"/>
    <property type="evidence" value="ECO:0007669"/>
    <property type="project" value="TreeGrafter"/>
</dbReference>
<dbReference type="RefSeq" id="XP_017538160.1">
    <property type="nucleotide sequence ID" value="XM_017682671.2"/>
</dbReference>
<reference evidence="6" key="2">
    <citation type="submission" date="2025-08" db="UniProtKB">
        <authorList>
            <consortium name="Ensembl"/>
        </authorList>
    </citation>
    <scope>IDENTIFICATION</scope>
</reference>
<evidence type="ECO:0000259" key="5">
    <source>
        <dbReference type="PROSITE" id="PS50211"/>
    </source>
</evidence>
<dbReference type="Pfam" id="PF03456">
    <property type="entry name" value="uDENN"/>
    <property type="match status" value="1"/>
</dbReference>
<dbReference type="GO" id="GO:0032456">
    <property type="term" value="P:endocytic recycling"/>
    <property type="evidence" value="ECO:0007669"/>
    <property type="project" value="TreeGrafter"/>
</dbReference>
<feature type="compositionally biased region" description="Acidic residues" evidence="4">
    <location>
        <begin position="548"/>
        <end position="559"/>
    </location>
</feature>
<dbReference type="OrthoDB" id="206724at2759"/>
<keyword evidence="2" id="KW-0344">Guanine-nucleotide releasing factor</keyword>
<dbReference type="Pfam" id="PF03455">
    <property type="entry name" value="dDENN"/>
    <property type="match status" value="1"/>
</dbReference>
<dbReference type="InterPro" id="IPR005113">
    <property type="entry name" value="uDENN_dom"/>
</dbReference>
<dbReference type="Proteomes" id="UP001501920">
    <property type="component" value="Chromosome 12"/>
</dbReference>
<dbReference type="CTD" id="79958"/>
<dbReference type="Gene3D" id="3.40.50.11500">
    <property type="match status" value="1"/>
</dbReference>
<evidence type="ECO:0000313" key="7">
    <source>
        <dbReference type="Proteomes" id="UP001501920"/>
    </source>
</evidence>
<keyword evidence="7" id="KW-1185">Reference proteome</keyword>
<feature type="compositionally biased region" description="Polar residues" evidence="4">
    <location>
        <begin position="517"/>
        <end position="546"/>
    </location>
</feature>
<evidence type="ECO:0000256" key="2">
    <source>
        <dbReference type="ARBA" id="ARBA00022658"/>
    </source>
</evidence>
<dbReference type="PANTHER" id="PTHR13196">
    <property type="entry name" value="DENN DOMAIN-CONTAINING"/>
    <property type="match status" value="1"/>
</dbReference>
<dbReference type="OMA" id="QQECRTD"/>
<dbReference type="GO" id="GO:0006897">
    <property type="term" value="P:endocytosis"/>
    <property type="evidence" value="ECO:0007669"/>
    <property type="project" value="TreeGrafter"/>
</dbReference>
<dbReference type="GO" id="GO:0005829">
    <property type="term" value="C:cytosol"/>
    <property type="evidence" value="ECO:0007669"/>
    <property type="project" value="TreeGrafter"/>
</dbReference>
<keyword evidence="3" id="KW-0968">Cytoplasmic vesicle</keyword>